<accession>A0ACD1AG57</accession>
<evidence type="ECO:0000313" key="1">
    <source>
        <dbReference type="EMBL" id="QOX65293.1"/>
    </source>
</evidence>
<protein>
    <submittedName>
        <fullName evidence="1">Alpha/beta hydrolase</fullName>
    </submittedName>
</protein>
<gene>
    <name evidence="1" type="ORF">FRZ06_19015</name>
</gene>
<evidence type="ECO:0000313" key="2">
    <source>
        <dbReference type="Proteomes" id="UP000594014"/>
    </source>
</evidence>
<dbReference type="Proteomes" id="UP000594014">
    <property type="component" value="Chromosome"/>
</dbReference>
<proteinExistence type="predicted"/>
<keyword evidence="1" id="KW-0378">Hydrolase</keyword>
<dbReference type="EMBL" id="CP042469">
    <property type="protein sequence ID" value="QOX65293.1"/>
    <property type="molecule type" value="Genomic_DNA"/>
</dbReference>
<reference evidence="1" key="1">
    <citation type="submission" date="2019-08" db="EMBL/GenBank/DDBJ databases">
        <title>Genome sequence of Clostridiales bacterium MT110.</title>
        <authorList>
            <person name="Cao J."/>
        </authorList>
    </citation>
    <scope>NUCLEOTIDE SEQUENCE</scope>
    <source>
        <strain evidence="1">MT110</strain>
    </source>
</reference>
<name>A0ACD1AG57_9FIRM</name>
<keyword evidence="2" id="KW-1185">Reference proteome</keyword>
<organism evidence="1 2">
    <name type="scientific">Anoxybacterium hadale</name>
    <dbReference type="NCBI Taxonomy" id="3408580"/>
    <lineage>
        <taxon>Bacteria</taxon>
        <taxon>Bacillati</taxon>
        <taxon>Bacillota</taxon>
        <taxon>Clostridia</taxon>
        <taxon>Peptostreptococcales</taxon>
        <taxon>Anaerovoracaceae</taxon>
        <taxon>Anoxybacterium</taxon>
    </lineage>
</organism>
<sequence length="331" mass="36316">MNFRKLMLKAAAFTAGLIILCIVVSLPFYYYDMSKLKEALEAGSKTIQSPYGTIEYVDIGEGIPVLVSHGTMGGSDFGALQAKGYLSGKYRLIVPSRFGYLRSAMAEDASFEAQADCFAYLLDSLNVDQVIVEGMSAGGVPAMQFAARYPEKCAGLILLSTVAYAPPSVYKSQDLPVPGFVYDTMLKSDYFFWVLLKLTPSAVHNIAGASESLKRNCSPEELKLLNRLGWSFLPVSQRFEGWKQDSRNINSLTGLPLDQITAPTLIVSADDDTVAPQAWSRYTAEQIAGSQLVTYKTGGHMLLGHMEELRELTGSFINEAYAAEDWKSEVQ</sequence>